<evidence type="ECO:0000313" key="2">
    <source>
        <dbReference type="EMBL" id="WVX51501.1"/>
    </source>
</evidence>
<keyword evidence="3" id="KW-1185">Reference proteome</keyword>
<organism evidence="2 3">
    <name type="scientific">Roseobacter fucihabitans</name>
    <dbReference type="NCBI Taxonomy" id="1537242"/>
    <lineage>
        <taxon>Bacteria</taxon>
        <taxon>Pseudomonadati</taxon>
        <taxon>Pseudomonadota</taxon>
        <taxon>Alphaproteobacteria</taxon>
        <taxon>Rhodobacterales</taxon>
        <taxon>Roseobacteraceae</taxon>
        <taxon>Roseobacter</taxon>
    </lineage>
</organism>
<dbReference type="Gene3D" id="3.20.20.150">
    <property type="entry name" value="Divalent-metal-dependent TIM barrel enzymes"/>
    <property type="match status" value="1"/>
</dbReference>
<evidence type="ECO:0000313" key="3">
    <source>
        <dbReference type="Proteomes" id="UP001318682"/>
    </source>
</evidence>
<evidence type="ECO:0000259" key="1">
    <source>
        <dbReference type="Pfam" id="PF01261"/>
    </source>
</evidence>
<dbReference type="PANTHER" id="PTHR12110">
    <property type="entry name" value="HYDROXYPYRUVATE ISOMERASE"/>
    <property type="match status" value="1"/>
</dbReference>
<feature type="domain" description="Xylose isomerase-like TIM barrel" evidence="1">
    <location>
        <begin position="36"/>
        <end position="256"/>
    </location>
</feature>
<geneLocation type="plasmid" evidence="2 3">
    <name>pROLI127</name>
</geneLocation>
<dbReference type="InterPro" id="IPR013022">
    <property type="entry name" value="Xyl_isomerase-like_TIM-brl"/>
</dbReference>
<gene>
    <name evidence="2" type="ORF">ROLI_046030</name>
</gene>
<sequence length="282" mass="30450">MIFAASNIAWPPAQRLEAYGALHAGGCVGLEIAPGLFFWDTQTPFRPERQVIQTALAEVDDAGLKLVSMQSLLFGVEGAALFGPQEAHERFEAGMAAAIDLAAEVGIPNLVVGSPKQRIIPDTMPQKDAEARAQEVFHRLGDRAAAAGTILAMETNPEVYGTNFLTHTPQTLAFVRQLAHPAVQVNLDVGAMMINGEFDTSRDAIRATAPQLSHVHISAPALDPAPDDIVNTSEILQLLRGIRYERSVSIEMRTPPTDPISNLENCISKLNKAIKMTSHDDV</sequence>
<dbReference type="SUPFAM" id="SSF51658">
    <property type="entry name" value="Xylose isomerase-like"/>
    <property type="match status" value="1"/>
</dbReference>
<protein>
    <recommendedName>
        <fullName evidence="1">Xylose isomerase-like TIM barrel domain-containing protein</fullName>
    </recommendedName>
</protein>
<dbReference type="InterPro" id="IPR050312">
    <property type="entry name" value="IolE/XylAMocC-like"/>
</dbReference>
<dbReference type="Pfam" id="PF01261">
    <property type="entry name" value="AP_endonuc_2"/>
    <property type="match status" value="1"/>
</dbReference>
<keyword evidence="2" id="KW-0614">Plasmid</keyword>
<reference evidence="2 3" key="1">
    <citation type="submission" date="2024-01" db="EMBL/GenBank/DDBJ databases">
        <title>Roseobacter fucihabitans sp. nov., isolated from the brown alga Fucus spiralis.</title>
        <authorList>
            <person name="Hahnke S."/>
            <person name="Berger M."/>
            <person name="Schlingloff A."/>
            <person name="Athale I."/>
            <person name="Neumann-Schaal M."/>
            <person name="Adenaya A."/>
            <person name="Poehlein A."/>
            <person name="Daniel R."/>
            <person name="Pertersen J."/>
            <person name="Brinkhoff T."/>
        </authorList>
    </citation>
    <scope>NUCLEOTIDE SEQUENCE [LARGE SCALE GENOMIC DNA]</scope>
    <source>
        <strain evidence="2 3">B14</strain>
        <plasmid evidence="2 3">pROLI127</plasmid>
    </source>
</reference>
<proteinExistence type="predicted"/>
<accession>A0ABZ2C0D1</accession>
<dbReference type="RefSeq" id="WP_187431075.1">
    <property type="nucleotide sequence ID" value="NZ_CP143424.1"/>
</dbReference>
<dbReference type="Proteomes" id="UP001318682">
    <property type="component" value="Plasmid pROLI127"/>
</dbReference>
<dbReference type="EMBL" id="CP143424">
    <property type="protein sequence ID" value="WVX51501.1"/>
    <property type="molecule type" value="Genomic_DNA"/>
</dbReference>
<dbReference type="PANTHER" id="PTHR12110:SF53">
    <property type="entry name" value="BLR5974 PROTEIN"/>
    <property type="match status" value="1"/>
</dbReference>
<dbReference type="InterPro" id="IPR036237">
    <property type="entry name" value="Xyl_isomerase-like_sf"/>
</dbReference>
<name>A0ABZ2C0D1_9RHOB</name>